<evidence type="ECO:0000313" key="2">
    <source>
        <dbReference type="EMBL" id="CAF1413762.1"/>
    </source>
</evidence>
<dbReference type="Proteomes" id="UP000681722">
    <property type="component" value="Unassembled WGS sequence"/>
</dbReference>
<proteinExistence type="predicted"/>
<feature type="domain" description="DUF5648" evidence="1">
    <location>
        <begin position="20"/>
        <end position="165"/>
    </location>
</feature>
<evidence type="ECO:0000313" key="3">
    <source>
        <dbReference type="EMBL" id="CAF4300922.1"/>
    </source>
</evidence>
<name>A0A815M303_9BILA</name>
<keyword evidence="4" id="KW-1185">Reference proteome</keyword>
<accession>A0A815M303</accession>
<reference evidence="2" key="1">
    <citation type="submission" date="2021-02" db="EMBL/GenBank/DDBJ databases">
        <authorList>
            <person name="Nowell W R."/>
        </authorList>
    </citation>
    <scope>NUCLEOTIDE SEQUENCE</scope>
</reference>
<dbReference type="OrthoDB" id="9987595at2759"/>
<protein>
    <recommendedName>
        <fullName evidence="1">DUF5648 domain-containing protein</fullName>
    </recommendedName>
</protein>
<gene>
    <name evidence="2" type="ORF">GPM918_LOCUS33559</name>
    <name evidence="3" type="ORF">SRO942_LOCUS34246</name>
</gene>
<dbReference type="EMBL" id="CAJNOQ010017962">
    <property type="protein sequence ID" value="CAF1413762.1"/>
    <property type="molecule type" value="Genomic_DNA"/>
</dbReference>
<dbReference type="Pfam" id="PF18885">
    <property type="entry name" value="DUF5648"/>
    <property type="match status" value="1"/>
</dbReference>
<dbReference type="InterPro" id="IPR043708">
    <property type="entry name" value="DUF5648"/>
</dbReference>
<evidence type="ECO:0000313" key="4">
    <source>
        <dbReference type="Proteomes" id="UP000663829"/>
    </source>
</evidence>
<dbReference type="EMBL" id="CAJOBC010083389">
    <property type="protein sequence ID" value="CAF4300922.1"/>
    <property type="molecule type" value="Genomic_DNA"/>
</dbReference>
<sequence length="177" mass="19960">MLSRSGQTDGQICAPVPFYRYSRGTYDHFYTANAAEIGTIQPGQAGRFGYVYEGIACNVYPRFGEPNSVPFYRYVRPLTTYHFYTTNASEIGTISPGSTLQGYTYEGVAGYVYNTKQPGTCPFHRYYNLQYNQHFYTVNLCEIGVTVPGQVGNFNYRYEGIAAYVITSYPCNKTIVC</sequence>
<organism evidence="2 4">
    <name type="scientific">Didymodactylos carnosus</name>
    <dbReference type="NCBI Taxonomy" id="1234261"/>
    <lineage>
        <taxon>Eukaryota</taxon>
        <taxon>Metazoa</taxon>
        <taxon>Spiralia</taxon>
        <taxon>Gnathifera</taxon>
        <taxon>Rotifera</taxon>
        <taxon>Eurotatoria</taxon>
        <taxon>Bdelloidea</taxon>
        <taxon>Philodinida</taxon>
        <taxon>Philodinidae</taxon>
        <taxon>Didymodactylos</taxon>
    </lineage>
</organism>
<evidence type="ECO:0000259" key="1">
    <source>
        <dbReference type="Pfam" id="PF18885"/>
    </source>
</evidence>
<dbReference type="AlphaFoldDB" id="A0A815M303"/>
<dbReference type="Proteomes" id="UP000663829">
    <property type="component" value="Unassembled WGS sequence"/>
</dbReference>
<comment type="caution">
    <text evidence="2">The sequence shown here is derived from an EMBL/GenBank/DDBJ whole genome shotgun (WGS) entry which is preliminary data.</text>
</comment>